<evidence type="ECO:0000256" key="13">
    <source>
        <dbReference type="ARBA" id="ARBA00042306"/>
    </source>
</evidence>
<dbReference type="CDD" id="cd22247">
    <property type="entry name" value="MCM8_WHD"/>
    <property type="match status" value="1"/>
</dbReference>
<dbReference type="Pfam" id="PF25051">
    <property type="entry name" value="WHD_MCM8"/>
    <property type="match status" value="1"/>
</dbReference>
<evidence type="ECO:0000313" key="18">
    <source>
        <dbReference type="EMBL" id="KAE8099530.1"/>
    </source>
</evidence>
<dbReference type="GO" id="GO:0005634">
    <property type="term" value="C:nucleus"/>
    <property type="evidence" value="ECO:0007669"/>
    <property type="project" value="UniProtKB-SubCell"/>
</dbReference>
<keyword evidence="9 16" id="KW-0238">DNA-binding</keyword>
<evidence type="ECO:0000256" key="8">
    <source>
        <dbReference type="ARBA" id="ARBA00022840"/>
    </source>
</evidence>
<keyword evidence="19" id="KW-1185">Reference proteome</keyword>
<evidence type="ECO:0000256" key="10">
    <source>
        <dbReference type="ARBA" id="ARBA00023204"/>
    </source>
</evidence>
<dbReference type="CDD" id="cd17759">
    <property type="entry name" value="MCM8"/>
    <property type="match status" value="1"/>
</dbReference>
<dbReference type="GO" id="GO:0051321">
    <property type="term" value="P:meiotic cell cycle"/>
    <property type="evidence" value="ECO:0007669"/>
    <property type="project" value="UniProtKB-KW"/>
</dbReference>
<comment type="subcellular location">
    <subcellularLocation>
        <location evidence="1">Nucleus</location>
    </subcellularLocation>
</comment>
<dbReference type="GO" id="GO:0042555">
    <property type="term" value="C:MCM complex"/>
    <property type="evidence" value="ECO:0007669"/>
    <property type="project" value="TreeGrafter"/>
</dbReference>
<evidence type="ECO:0000256" key="7">
    <source>
        <dbReference type="ARBA" id="ARBA00022806"/>
    </source>
</evidence>
<proteinExistence type="inferred from homology"/>
<keyword evidence="11" id="KW-0539">Nucleus</keyword>
<dbReference type="InterPro" id="IPR003593">
    <property type="entry name" value="AAA+_ATPase"/>
</dbReference>
<dbReference type="InterPro" id="IPR031327">
    <property type="entry name" value="MCM"/>
</dbReference>
<keyword evidence="6" id="KW-0378">Hydrolase</keyword>
<comment type="similarity">
    <text evidence="2 16">Belongs to the MCM family.</text>
</comment>
<dbReference type="PROSITE" id="PS50051">
    <property type="entry name" value="MCM_2"/>
    <property type="match status" value="1"/>
</dbReference>
<comment type="catalytic activity">
    <reaction evidence="14">
        <text>ATP + H2O = ADP + phosphate + H(+)</text>
        <dbReference type="Rhea" id="RHEA:13065"/>
        <dbReference type="ChEBI" id="CHEBI:15377"/>
        <dbReference type="ChEBI" id="CHEBI:15378"/>
        <dbReference type="ChEBI" id="CHEBI:30616"/>
        <dbReference type="ChEBI" id="CHEBI:43474"/>
        <dbReference type="ChEBI" id="CHEBI:456216"/>
        <dbReference type="EC" id="3.6.4.12"/>
    </reaction>
</comment>
<dbReference type="GO" id="GO:0016787">
    <property type="term" value="F:hydrolase activity"/>
    <property type="evidence" value="ECO:0007669"/>
    <property type="project" value="UniProtKB-KW"/>
</dbReference>
<dbReference type="InterPro" id="IPR012340">
    <property type="entry name" value="NA-bd_OB-fold"/>
</dbReference>
<evidence type="ECO:0000256" key="1">
    <source>
        <dbReference type="ARBA" id="ARBA00004123"/>
    </source>
</evidence>
<evidence type="ECO:0000256" key="2">
    <source>
        <dbReference type="ARBA" id="ARBA00008010"/>
    </source>
</evidence>
<keyword evidence="10" id="KW-0234">DNA repair</keyword>
<evidence type="ECO:0000256" key="11">
    <source>
        <dbReference type="ARBA" id="ARBA00023242"/>
    </source>
</evidence>
<dbReference type="Pfam" id="PF17207">
    <property type="entry name" value="MCM_OB"/>
    <property type="match status" value="1"/>
</dbReference>
<dbReference type="Proteomes" id="UP000327013">
    <property type="component" value="Chromosome 7"/>
</dbReference>
<evidence type="ECO:0000256" key="15">
    <source>
        <dbReference type="ARBA" id="ARBA00069556"/>
    </source>
</evidence>
<dbReference type="SMART" id="SM00382">
    <property type="entry name" value="AAA"/>
    <property type="match status" value="1"/>
</dbReference>
<dbReference type="SUPFAM" id="SSF52540">
    <property type="entry name" value="P-loop containing nucleoside triphosphate hydrolases"/>
    <property type="match status" value="1"/>
</dbReference>
<evidence type="ECO:0000256" key="14">
    <source>
        <dbReference type="ARBA" id="ARBA00047995"/>
    </source>
</evidence>
<dbReference type="Pfam" id="PF00493">
    <property type="entry name" value="MCM"/>
    <property type="match status" value="1"/>
</dbReference>
<evidence type="ECO:0000256" key="12">
    <source>
        <dbReference type="ARBA" id="ARBA00023254"/>
    </source>
</evidence>
<dbReference type="Gene3D" id="2.20.28.10">
    <property type="match status" value="1"/>
</dbReference>
<evidence type="ECO:0000256" key="9">
    <source>
        <dbReference type="ARBA" id="ARBA00023125"/>
    </source>
</evidence>
<dbReference type="EC" id="3.6.4.12" evidence="3"/>
<accession>A0A5N6RN19</accession>
<evidence type="ECO:0000256" key="6">
    <source>
        <dbReference type="ARBA" id="ARBA00022801"/>
    </source>
</evidence>
<dbReference type="PANTHER" id="PTHR11630:SF47">
    <property type="entry name" value="DNA HELICASE MCM8"/>
    <property type="match status" value="1"/>
</dbReference>
<dbReference type="InterPro" id="IPR041562">
    <property type="entry name" value="MCM_lid"/>
</dbReference>
<dbReference type="InterPro" id="IPR056875">
    <property type="entry name" value="MCM8/REC_WHD"/>
</dbReference>
<dbReference type="Gene3D" id="2.40.50.140">
    <property type="entry name" value="Nucleic acid-binding proteins"/>
    <property type="match status" value="1"/>
</dbReference>
<dbReference type="GO" id="GO:0005524">
    <property type="term" value="F:ATP binding"/>
    <property type="evidence" value="ECO:0007669"/>
    <property type="project" value="UniProtKB-KW"/>
</dbReference>
<dbReference type="Gene3D" id="3.40.50.300">
    <property type="entry name" value="P-loop containing nucleotide triphosphate hydrolases"/>
    <property type="match status" value="1"/>
</dbReference>
<dbReference type="EMBL" id="CM017327">
    <property type="protein sequence ID" value="KAE8099530.1"/>
    <property type="molecule type" value="Genomic_DNA"/>
</dbReference>
<gene>
    <name evidence="18" type="ORF">FH972_017506</name>
</gene>
<keyword evidence="12" id="KW-0469">Meiosis</keyword>
<dbReference type="PRINTS" id="PR01657">
    <property type="entry name" value="MCMFAMILY"/>
</dbReference>
<evidence type="ECO:0000259" key="17">
    <source>
        <dbReference type="PROSITE" id="PS50051"/>
    </source>
</evidence>
<dbReference type="FunFam" id="2.20.28.10:FF:000007">
    <property type="entry name" value="DNA helicase MCM8 isoform X1"/>
    <property type="match status" value="1"/>
</dbReference>
<dbReference type="InterPro" id="IPR027417">
    <property type="entry name" value="P-loop_NTPase"/>
</dbReference>
<dbReference type="InterPro" id="IPR001208">
    <property type="entry name" value="MCM_dom"/>
</dbReference>
<evidence type="ECO:0000256" key="4">
    <source>
        <dbReference type="ARBA" id="ARBA00022741"/>
    </source>
</evidence>
<sequence length="798" mass="88528">MMRMGMDYSSVDPSDCLDVLAPYFPQQMFPTIEESWLTLTSSLFCFFSTPPGQDLASQIKDDAGVFILPMDFQQFRKICDIEEFYLMLEDKPKIALLCMSAAIHKVLLTIWGKKKLEDGAKVIIRLHNYPETMIALKNLKASYIDKLVSVRGTVVKVSTVRPLVRQMSFDCAKCKTEITRIFPDGKFSPPASCGFNGCKSKTFNPIRSTAQTIDFQRVRLQELLKPEDHEEGRVPRTVECELTQDLVDACIPGDVVTVTGIIRVINNYMDIGGGKSKGKNEGFYYLYLEAVSIKNSKSQSTPEDLQDPNFNARATELFDLFTFSPRDFEFIVKFLEEHGSDIFRQILQSICPSIYGHELVKAGITLGLFGGVRKHSKDRNKVPVRGDIHVIVVGDPGLGKSQLLQAAAAVSPRGIYVCGNATTKAGLTVAVVRDPMTSDYGFEAGAMVLADSGLCCIDEFDKMSAEHQALLEAMEQQCVSIAKAGLVASLSARTSVLAAANPVGGHYNRAKTVNENLKMSAALLSRFDLVFILLDKPDEVLDKQVSEHIMSLHSGYGEHSPATKKLRRASQSAGGIDMSVNGGSLVSRLRLDRKRDVDFVPLPAQLLRKYIAYARNYVFPRMSKPAAEILQKFYLQLRGHDTSGDGTPITARQLESLVRLAEARARIELREEITPQDAMDAVEIMKESLYDKYVDEHGFVDFGRSGGMSQQKEAKRFLSALNKQSELDQKDCFSISEIYGLADRIGLRVPDIDTFVDNLNSVGYLLKKGPKTYQVLSSSYSRSQSSRLRGQTGAALNL</sequence>
<dbReference type="GO" id="GO:0000724">
    <property type="term" value="P:double-strand break repair via homologous recombination"/>
    <property type="evidence" value="ECO:0007669"/>
    <property type="project" value="UniProtKB-ARBA"/>
</dbReference>
<keyword evidence="7" id="KW-0347">Helicase</keyword>
<feature type="domain" description="MCM C-terminal AAA(+) ATPase" evidence="17">
    <location>
        <begin position="342"/>
        <end position="549"/>
    </location>
</feature>
<evidence type="ECO:0000256" key="16">
    <source>
        <dbReference type="RuleBase" id="RU004070"/>
    </source>
</evidence>
<keyword evidence="4 16" id="KW-0547">Nucleotide-binding</keyword>
<name>A0A5N6RN19_9ROSI</name>
<dbReference type="GO" id="GO:0017116">
    <property type="term" value="F:single-stranded DNA helicase activity"/>
    <property type="evidence" value="ECO:0007669"/>
    <property type="project" value="TreeGrafter"/>
</dbReference>
<evidence type="ECO:0000313" key="19">
    <source>
        <dbReference type="Proteomes" id="UP000327013"/>
    </source>
</evidence>
<dbReference type="InterPro" id="IPR033762">
    <property type="entry name" value="MCM_OB"/>
</dbReference>
<reference evidence="18 19" key="1">
    <citation type="submission" date="2019-06" db="EMBL/GenBank/DDBJ databases">
        <title>A chromosomal-level reference genome of Carpinus fangiana (Coryloideae, Betulaceae).</title>
        <authorList>
            <person name="Yang X."/>
            <person name="Wang Z."/>
            <person name="Zhang L."/>
            <person name="Hao G."/>
            <person name="Liu J."/>
            <person name="Yang Y."/>
        </authorList>
    </citation>
    <scope>NUCLEOTIDE SEQUENCE [LARGE SCALE GENOMIC DNA]</scope>
    <source>
        <strain evidence="18">Cfa_2016G</strain>
        <tissue evidence="18">Leaf</tissue>
    </source>
</reference>
<organism evidence="18 19">
    <name type="scientific">Carpinus fangiana</name>
    <dbReference type="NCBI Taxonomy" id="176857"/>
    <lineage>
        <taxon>Eukaryota</taxon>
        <taxon>Viridiplantae</taxon>
        <taxon>Streptophyta</taxon>
        <taxon>Embryophyta</taxon>
        <taxon>Tracheophyta</taxon>
        <taxon>Spermatophyta</taxon>
        <taxon>Magnoliopsida</taxon>
        <taxon>eudicotyledons</taxon>
        <taxon>Gunneridae</taxon>
        <taxon>Pentapetalae</taxon>
        <taxon>rosids</taxon>
        <taxon>fabids</taxon>
        <taxon>Fagales</taxon>
        <taxon>Betulaceae</taxon>
        <taxon>Carpinus</taxon>
    </lineage>
</organism>
<dbReference type="OrthoDB" id="422555at2759"/>
<dbReference type="PANTHER" id="PTHR11630">
    <property type="entry name" value="DNA REPLICATION LICENSING FACTOR MCM FAMILY MEMBER"/>
    <property type="match status" value="1"/>
</dbReference>
<evidence type="ECO:0000256" key="5">
    <source>
        <dbReference type="ARBA" id="ARBA00022763"/>
    </source>
</evidence>
<evidence type="ECO:0000256" key="3">
    <source>
        <dbReference type="ARBA" id="ARBA00012551"/>
    </source>
</evidence>
<keyword evidence="5" id="KW-0227">DNA damage</keyword>
<dbReference type="SMART" id="SM00350">
    <property type="entry name" value="MCM"/>
    <property type="match status" value="1"/>
</dbReference>
<protein>
    <recommendedName>
        <fullName evidence="15">Probable DNA helicase MCM8</fullName>
        <ecNumber evidence="3">3.6.4.12</ecNumber>
    </recommendedName>
    <alternativeName>
        <fullName evidence="13">Minichromosome maintenance 8</fullName>
    </alternativeName>
</protein>
<dbReference type="Pfam" id="PF17855">
    <property type="entry name" value="MCM_lid"/>
    <property type="match status" value="1"/>
</dbReference>
<dbReference type="GO" id="GO:0003697">
    <property type="term" value="F:single-stranded DNA binding"/>
    <property type="evidence" value="ECO:0007669"/>
    <property type="project" value="TreeGrafter"/>
</dbReference>
<dbReference type="SUPFAM" id="SSF50249">
    <property type="entry name" value="Nucleic acid-binding proteins"/>
    <property type="match status" value="1"/>
</dbReference>
<keyword evidence="8 16" id="KW-0067">ATP-binding</keyword>
<dbReference type="AlphaFoldDB" id="A0A5N6RN19"/>